<dbReference type="NCBIfam" id="TIGR01682">
    <property type="entry name" value="moaD"/>
    <property type="match status" value="1"/>
</dbReference>
<dbReference type="eggNOG" id="COG1977">
    <property type="taxonomic scope" value="Bacteria"/>
</dbReference>
<evidence type="ECO:0000256" key="2">
    <source>
        <dbReference type="ARBA" id="ARBA00024200"/>
    </source>
</evidence>
<dbReference type="InterPro" id="IPR003749">
    <property type="entry name" value="ThiS/MoaD-like"/>
</dbReference>
<comment type="similarity">
    <text evidence="2">Belongs to the MoaD family.</text>
</comment>
<dbReference type="SUPFAM" id="SSF54285">
    <property type="entry name" value="MoaD/ThiS"/>
    <property type="match status" value="1"/>
</dbReference>
<dbReference type="AlphaFoldDB" id="A0A0A1W8W6"/>
<organism evidence="4 5">
    <name type="scientific">Sphingomonas parapaucimobilis NBRC 15100</name>
    <dbReference type="NCBI Taxonomy" id="1219049"/>
    <lineage>
        <taxon>Bacteria</taxon>
        <taxon>Pseudomonadati</taxon>
        <taxon>Pseudomonadota</taxon>
        <taxon>Alphaproteobacteria</taxon>
        <taxon>Sphingomonadales</taxon>
        <taxon>Sphingomonadaceae</taxon>
        <taxon>Sphingomonas</taxon>
    </lineage>
</organism>
<reference evidence="4 5" key="1">
    <citation type="submission" date="2014-11" db="EMBL/GenBank/DDBJ databases">
        <title>Whole genome shotgun sequence of Sphingomonas parapaucimobilis NBRC 15100.</title>
        <authorList>
            <person name="Katano-Makiyama Y."/>
            <person name="Hosoyama A."/>
            <person name="Hashimoto M."/>
            <person name="Hosoyama Y."/>
            <person name="Noguchi M."/>
            <person name="Numata M."/>
            <person name="Tsuchikane K."/>
            <person name="Hirakata S."/>
            <person name="Uohara A."/>
            <person name="Shimodaira J."/>
            <person name="Ohji S."/>
            <person name="Ichikawa N."/>
            <person name="Kimura A."/>
            <person name="Yamazoe A."/>
            <person name="Fujita N."/>
        </authorList>
    </citation>
    <scope>NUCLEOTIDE SEQUENCE [LARGE SCALE GENOMIC DNA]</scope>
    <source>
        <strain evidence="4 5">NBRC 15100</strain>
    </source>
</reference>
<dbReference type="Proteomes" id="UP000032305">
    <property type="component" value="Unassembled WGS sequence"/>
</dbReference>
<dbReference type="PANTHER" id="PTHR33359">
    <property type="entry name" value="MOLYBDOPTERIN SYNTHASE SULFUR CARRIER SUBUNIT"/>
    <property type="match status" value="1"/>
</dbReference>
<gene>
    <name evidence="4" type="primary">moaD</name>
    <name evidence="4" type="ORF">SP5_067_00350</name>
</gene>
<evidence type="ECO:0000256" key="1">
    <source>
        <dbReference type="ARBA" id="ARBA00022741"/>
    </source>
</evidence>
<dbReference type="EMBL" id="BBPI01000067">
    <property type="protein sequence ID" value="GAM01622.1"/>
    <property type="molecule type" value="Genomic_DNA"/>
</dbReference>
<dbReference type="InterPro" id="IPR044672">
    <property type="entry name" value="MOCS2A"/>
</dbReference>
<dbReference type="CDD" id="cd00754">
    <property type="entry name" value="Ubl_MoaD"/>
    <property type="match status" value="1"/>
</dbReference>
<dbReference type="InterPro" id="IPR012675">
    <property type="entry name" value="Beta-grasp_dom_sf"/>
</dbReference>
<accession>A0A0A1W8W6</accession>
<dbReference type="InterPro" id="IPR016155">
    <property type="entry name" value="Mopterin_synth/thiamin_S_b"/>
</dbReference>
<name>A0A0A1W8W6_9SPHN</name>
<evidence type="ECO:0000313" key="5">
    <source>
        <dbReference type="Proteomes" id="UP000032305"/>
    </source>
</evidence>
<dbReference type="Pfam" id="PF02597">
    <property type="entry name" value="ThiS"/>
    <property type="match status" value="1"/>
</dbReference>
<dbReference type="PANTHER" id="PTHR33359:SF1">
    <property type="entry name" value="MOLYBDOPTERIN SYNTHASE SULFUR CARRIER SUBUNIT"/>
    <property type="match status" value="1"/>
</dbReference>
<dbReference type="GO" id="GO:1990133">
    <property type="term" value="C:molybdopterin adenylyltransferase complex"/>
    <property type="evidence" value="ECO:0007669"/>
    <property type="project" value="TreeGrafter"/>
</dbReference>
<sequence length="85" mass="9152">MMLTILYFAWVRERIGHAEETVTLPEHVATVADLVAWLATRGGGYAEAMAEPERLRAAVDQNFVGLDAAIGNAREVAIFPPVTGG</sequence>
<keyword evidence="1" id="KW-0547">Nucleotide-binding</keyword>
<dbReference type="GO" id="GO:0000166">
    <property type="term" value="F:nucleotide binding"/>
    <property type="evidence" value="ECO:0007669"/>
    <property type="project" value="UniProtKB-KW"/>
</dbReference>
<comment type="caution">
    <text evidence="4">The sequence shown here is derived from an EMBL/GenBank/DDBJ whole genome shotgun (WGS) entry which is preliminary data.</text>
</comment>
<dbReference type="GO" id="GO:0006777">
    <property type="term" value="P:Mo-molybdopterin cofactor biosynthetic process"/>
    <property type="evidence" value="ECO:0007669"/>
    <property type="project" value="InterPro"/>
</dbReference>
<dbReference type="RefSeq" id="WP_042488660.1">
    <property type="nucleotide sequence ID" value="NZ_BBPI01000067.1"/>
</dbReference>
<proteinExistence type="inferred from homology"/>
<dbReference type="Gene3D" id="3.10.20.30">
    <property type="match status" value="1"/>
</dbReference>
<keyword evidence="5" id="KW-1185">Reference proteome</keyword>
<evidence type="ECO:0000256" key="3">
    <source>
        <dbReference type="ARBA" id="ARBA00024247"/>
    </source>
</evidence>
<protein>
    <recommendedName>
        <fullName evidence="3">Molybdopterin synthase sulfur carrier subunit</fullName>
    </recommendedName>
</protein>
<evidence type="ECO:0000313" key="4">
    <source>
        <dbReference type="EMBL" id="GAM01622.1"/>
    </source>
</evidence>